<keyword evidence="2" id="KW-0804">Transcription</keyword>
<gene>
    <name evidence="5" type="ORF">FHX40_2578</name>
</gene>
<evidence type="ECO:0000256" key="3">
    <source>
        <dbReference type="SAM" id="Phobius"/>
    </source>
</evidence>
<dbReference type="EMBL" id="VFPQ01000001">
    <property type="protein sequence ID" value="TQM75856.1"/>
    <property type="molecule type" value="Genomic_DNA"/>
</dbReference>
<evidence type="ECO:0000259" key="4">
    <source>
        <dbReference type="Pfam" id="PF13490"/>
    </source>
</evidence>
<dbReference type="Gene3D" id="1.10.10.1320">
    <property type="entry name" value="Anti-sigma factor, zinc-finger domain"/>
    <property type="match status" value="1"/>
</dbReference>
<dbReference type="Pfam" id="PF13490">
    <property type="entry name" value="zf-HC2"/>
    <property type="match status" value="1"/>
</dbReference>
<keyword evidence="3" id="KW-0472">Membrane</keyword>
<accession>A0A543IZ57</accession>
<dbReference type="InterPro" id="IPR027383">
    <property type="entry name" value="Znf_put"/>
</dbReference>
<dbReference type="OrthoDB" id="5185837at2"/>
<evidence type="ECO:0000313" key="6">
    <source>
        <dbReference type="Proteomes" id="UP000319213"/>
    </source>
</evidence>
<dbReference type="InterPro" id="IPR041916">
    <property type="entry name" value="Anti_sigma_zinc_sf"/>
</dbReference>
<evidence type="ECO:0000256" key="1">
    <source>
        <dbReference type="ARBA" id="ARBA00023015"/>
    </source>
</evidence>
<organism evidence="5 6">
    <name type="scientific">Thermopolyspora flexuosa</name>
    <dbReference type="NCBI Taxonomy" id="103836"/>
    <lineage>
        <taxon>Bacteria</taxon>
        <taxon>Bacillati</taxon>
        <taxon>Actinomycetota</taxon>
        <taxon>Actinomycetes</taxon>
        <taxon>Streptosporangiales</taxon>
        <taxon>Streptosporangiaceae</taxon>
        <taxon>Thermopolyspora</taxon>
    </lineage>
</organism>
<name>A0A543IZ57_9ACTN</name>
<keyword evidence="3" id="KW-0812">Transmembrane</keyword>
<dbReference type="RefSeq" id="WP_142259807.1">
    <property type="nucleotide sequence ID" value="NZ_BMPV01000001.1"/>
</dbReference>
<evidence type="ECO:0000256" key="2">
    <source>
        <dbReference type="ARBA" id="ARBA00023163"/>
    </source>
</evidence>
<sequence length="225" mass="24138">MYSPPQFDPHYEVAAYALGILDPADSEAFEAHLVDCMECQAELLELHEVPAALDLIKGGPVDAVAAAPQPRRGGEAAVASLLDRVAKRRRRRTRTLWLAVAAAVVVTAVTPVAVRQFWPEPGGQTVAQTFRAASRNVQASISLTPKEWGTEVSFELTGVKGPLQCTLVAVSTSGETETVASWKVNAGEADEPLRITGATSFEKSAIKRFEFRTNNGPDLLEVPAS</sequence>
<keyword evidence="6" id="KW-1185">Reference proteome</keyword>
<proteinExistence type="predicted"/>
<feature type="transmembrane region" description="Helical" evidence="3">
    <location>
        <begin position="96"/>
        <end position="118"/>
    </location>
</feature>
<keyword evidence="3" id="KW-1133">Transmembrane helix</keyword>
<dbReference type="AlphaFoldDB" id="A0A543IZ57"/>
<feature type="domain" description="Putative zinc-finger" evidence="4">
    <location>
        <begin position="14"/>
        <end position="40"/>
    </location>
</feature>
<keyword evidence="1" id="KW-0805">Transcription regulation</keyword>
<dbReference type="Proteomes" id="UP000319213">
    <property type="component" value="Unassembled WGS sequence"/>
</dbReference>
<reference evidence="5 6" key="1">
    <citation type="submission" date="2019-06" db="EMBL/GenBank/DDBJ databases">
        <title>Sequencing the genomes of 1000 actinobacteria strains.</title>
        <authorList>
            <person name="Klenk H.-P."/>
        </authorList>
    </citation>
    <scope>NUCLEOTIDE SEQUENCE [LARGE SCALE GENOMIC DNA]</scope>
    <source>
        <strain evidence="5 6">DSM 43186</strain>
    </source>
</reference>
<comment type="caution">
    <text evidence="5">The sequence shown here is derived from an EMBL/GenBank/DDBJ whole genome shotgun (WGS) entry which is preliminary data.</text>
</comment>
<protein>
    <submittedName>
        <fullName evidence="5">Putative zinc finger protein</fullName>
    </submittedName>
</protein>
<evidence type="ECO:0000313" key="5">
    <source>
        <dbReference type="EMBL" id="TQM75856.1"/>
    </source>
</evidence>